<feature type="chain" id="PRO_5003010391" description="Lipoprotein" evidence="1">
    <location>
        <begin position="19"/>
        <end position="132"/>
    </location>
</feature>
<dbReference type="RefSeq" id="WP_012827799.1">
    <property type="nucleotide sequence ID" value="NC_013440.1"/>
</dbReference>
<sequence>MKTLVLLLSFLACSVVSCGEQGIYSHTLAWVCISATCERTEPVRGLDRAWDADEQINLYSSSDPTELHVLNRISSEGAPENCELLYGLMLFGHALEPLTICTVGAERYDFEVSIPNVNPETSSSWRVELRPL</sequence>
<reference evidence="2 3" key="1">
    <citation type="journal article" date="2010" name="Stand. Genomic Sci.">
        <title>Complete genome sequence of Haliangium ochraceum type strain (SMP-2).</title>
        <authorList>
            <consortium name="US DOE Joint Genome Institute (JGI-PGF)"/>
            <person name="Ivanova N."/>
            <person name="Daum C."/>
            <person name="Lang E."/>
            <person name="Abt B."/>
            <person name="Kopitz M."/>
            <person name="Saunders E."/>
            <person name="Lapidus A."/>
            <person name="Lucas S."/>
            <person name="Glavina Del Rio T."/>
            <person name="Nolan M."/>
            <person name="Tice H."/>
            <person name="Copeland A."/>
            <person name="Cheng J.F."/>
            <person name="Chen F."/>
            <person name="Bruce D."/>
            <person name="Goodwin L."/>
            <person name="Pitluck S."/>
            <person name="Mavromatis K."/>
            <person name="Pati A."/>
            <person name="Mikhailova N."/>
            <person name="Chen A."/>
            <person name="Palaniappan K."/>
            <person name="Land M."/>
            <person name="Hauser L."/>
            <person name="Chang Y.J."/>
            <person name="Jeffries C.D."/>
            <person name="Detter J.C."/>
            <person name="Brettin T."/>
            <person name="Rohde M."/>
            <person name="Goker M."/>
            <person name="Bristow J."/>
            <person name="Markowitz V."/>
            <person name="Eisen J.A."/>
            <person name="Hugenholtz P."/>
            <person name="Kyrpides N.C."/>
            <person name="Klenk H.P."/>
        </authorList>
    </citation>
    <scope>NUCLEOTIDE SEQUENCE [LARGE SCALE GENOMIC DNA]</scope>
    <source>
        <strain evidence="3">DSM 14365 / CIP 107738 / JCM 11303 / AJ 13395 / SMP-2</strain>
    </source>
</reference>
<dbReference type="AlphaFoldDB" id="D0LM13"/>
<feature type="signal peptide" evidence="1">
    <location>
        <begin position="1"/>
        <end position="18"/>
    </location>
</feature>
<dbReference type="PROSITE" id="PS51257">
    <property type="entry name" value="PROKAR_LIPOPROTEIN"/>
    <property type="match status" value="1"/>
</dbReference>
<evidence type="ECO:0000313" key="3">
    <source>
        <dbReference type="Proteomes" id="UP000001880"/>
    </source>
</evidence>
<name>D0LM13_HALO1</name>
<dbReference type="STRING" id="502025.Hoch_2660"/>
<keyword evidence="1" id="KW-0732">Signal</keyword>
<dbReference type="HOGENOM" id="CLU_156493_0_0_7"/>
<keyword evidence="3" id="KW-1185">Reference proteome</keyword>
<accession>D0LM13</accession>
<evidence type="ECO:0000313" key="2">
    <source>
        <dbReference type="EMBL" id="ACY15191.1"/>
    </source>
</evidence>
<dbReference type="KEGG" id="hoh:Hoch_2660"/>
<dbReference type="Proteomes" id="UP000001880">
    <property type="component" value="Chromosome"/>
</dbReference>
<organism evidence="2 3">
    <name type="scientific">Haliangium ochraceum (strain DSM 14365 / JCM 11303 / SMP-2)</name>
    <dbReference type="NCBI Taxonomy" id="502025"/>
    <lineage>
        <taxon>Bacteria</taxon>
        <taxon>Pseudomonadati</taxon>
        <taxon>Myxococcota</taxon>
        <taxon>Polyangia</taxon>
        <taxon>Haliangiales</taxon>
        <taxon>Kofleriaceae</taxon>
        <taxon>Haliangium</taxon>
    </lineage>
</organism>
<dbReference type="EMBL" id="CP001804">
    <property type="protein sequence ID" value="ACY15191.1"/>
    <property type="molecule type" value="Genomic_DNA"/>
</dbReference>
<evidence type="ECO:0008006" key="4">
    <source>
        <dbReference type="Google" id="ProtNLM"/>
    </source>
</evidence>
<protein>
    <recommendedName>
        <fullName evidence="4">Lipoprotein</fullName>
    </recommendedName>
</protein>
<proteinExistence type="predicted"/>
<gene>
    <name evidence="2" type="ordered locus">Hoch_2660</name>
</gene>
<evidence type="ECO:0000256" key="1">
    <source>
        <dbReference type="SAM" id="SignalP"/>
    </source>
</evidence>